<dbReference type="PANTHER" id="PTHR20961">
    <property type="entry name" value="GLYCOSYLTRANSFERASE"/>
    <property type="match status" value="1"/>
</dbReference>
<accession>A0ABP0JA35</accession>
<reference evidence="1 2" key="1">
    <citation type="submission" date="2024-02" db="EMBL/GenBank/DDBJ databases">
        <authorList>
            <person name="Chen Y."/>
            <person name="Shah S."/>
            <person name="Dougan E. K."/>
            <person name="Thang M."/>
            <person name="Chan C."/>
        </authorList>
    </citation>
    <scope>NUCLEOTIDE SEQUENCE [LARGE SCALE GENOMIC DNA]</scope>
</reference>
<evidence type="ECO:0000313" key="2">
    <source>
        <dbReference type="Proteomes" id="UP001642484"/>
    </source>
</evidence>
<keyword evidence="2" id="KW-1185">Reference proteome</keyword>
<evidence type="ECO:0000313" key="1">
    <source>
        <dbReference type="EMBL" id="CAK9011180.1"/>
    </source>
</evidence>
<name>A0ABP0JA35_9DINO</name>
<proteinExistence type="predicted"/>
<comment type="caution">
    <text evidence="1">The sequence shown here is derived from an EMBL/GenBank/DDBJ whole genome shotgun (WGS) entry which is preliminary data.</text>
</comment>
<protein>
    <submittedName>
        <fullName evidence="1">Uncharacterized protein</fullName>
    </submittedName>
</protein>
<sequence>MQREILPAVGTAVLFNENLPHIAQALQESLQEHLHLGEDHFCRDDSSVESDLLQRARAELQQELGAKTDVDMKEELQVPLLLNIYNTYSEYLTRCPQAVLQATAAKLEGLLQHLRSSCGSQELVHVCRATTPFMFDVFIYYLLLKHFGCCGMRYGLVDLYSSNGNVTANYIFRGWPIEQQERRIWFLFGALWRVIWPERDYCACVEAYDYYTTMHSLFENSLHIGRGDLHRRLLRKGTEIRRMVEAAEHCEEWLEKDFQRIFSSYAKHSACLPGALMENIVCLQRWLLAGKVVGSLNTAEMMVKLLTLSDTCLDDTHWPFTKADVQYNFARLVSNWREGNIGCQAMNRFGERLEESGCPEQLSDAALGHLLWKPSPFQQSGAQVQCTIDLPEACILDGVITVRSSSGLPENLQTCSETGRNRHQLKHSATLGQWLDAELDKQTVGFVLNLPESGDNVWHNLHWIVPATARLYGKAKTSLGVRAPRDVLLILLFDAYEFREDDQQANLTEETAELHQALQKQHFEQWVVRHAPLLQLLTSSPPVLLHTLRRRCFQLLLWGHSEMRADRELRHNTALGPDDVKTFQTALTQLHGQEMDAMAAKFWNGATSSRFPKPRGAVSVLIIQRAFAHGRAFLAWPNLTKAVLSPLAQEGHIAWRTLDDLEQRPLLQQAAFFRSADVLVGAVGAALGWMLLMLPGSQVLEWIPRGVQPCLYRCSEEWNADHLGMFGGLGRLSGVDHVCLRSEAHPLQLSDAKRFSATRATARDAYWRLENLQVDLHKFSRWVTEGVRRAAEIMLLWEDGLRGLLAEHSSMNHVIQFWRKFFLLHSQLRVVGKQELTLRVHEP</sequence>
<dbReference type="InterPro" id="IPR007657">
    <property type="entry name" value="Glycosyltransferase_61"/>
</dbReference>
<gene>
    <name evidence="1" type="ORF">CCMP2556_LOCUS10361</name>
</gene>
<organism evidence="1 2">
    <name type="scientific">Durusdinium trenchii</name>
    <dbReference type="NCBI Taxonomy" id="1381693"/>
    <lineage>
        <taxon>Eukaryota</taxon>
        <taxon>Sar</taxon>
        <taxon>Alveolata</taxon>
        <taxon>Dinophyceae</taxon>
        <taxon>Suessiales</taxon>
        <taxon>Symbiodiniaceae</taxon>
        <taxon>Durusdinium</taxon>
    </lineage>
</organism>
<dbReference type="EMBL" id="CAXAMN010004836">
    <property type="protein sequence ID" value="CAK9011180.1"/>
    <property type="molecule type" value="Genomic_DNA"/>
</dbReference>
<dbReference type="Proteomes" id="UP001642484">
    <property type="component" value="Unassembled WGS sequence"/>
</dbReference>